<dbReference type="PANTHER" id="PTHR44516:SF11">
    <property type="entry name" value="2-METHYL-6-PHYTYL-1,4-HYDROQUINONE METHYLTRANSFERASE 2, CHLOROPLASTIC"/>
    <property type="match status" value="1"/>
</dbReference>
<keyword evidence="3" id="KW-0812">Transmembrane</keyword>
<keyword evidence="1" id="KW-0489">Methyltransferase</keyword>
<name>A0A6N2MNU9_SALVM</name>
<dbReference type="Gene3D" id="3.40.50.150">
    <property type="entry name" value="Vaccinia Virus protein VP39"/>
    <property type="match status" value="1"/>
</dbReference>
<keyword evidence="3" id="KW-1133">Transmembrane helix</keyword>
<keyword evidence="1" id="KW-0949">S-adenosyl-L-methionine</keyword>
<comment type="similarity">
    <text evidence="1">Belongs to the class I-like SAM-binding methyltransferase superfamily. MPBQ/MBSQ MT family.</text>
</comment>
<dbReference type="EMBL" id="CAADRP010001907">
    <property type="protein sequence ID" value="VFU56039.1"/>
    <property type="molecule type" value="Genomic_DNA"/>
</dbReference>
<dbReference type="GO" id="GO:0032259">
    <property type="term" value="P:methylation"/>
    <property type="evidence" value="ECO:0007669"/>
    <property type="project" value="UniProtKB-UniRule"/>
</dbReference>
<evidence type="ECO:0000256" key="2">
    <source>
        <dbReference type="SAM" id="MobiDB-lite"/>
    </source>
</evidence>
<keyword evidence="1" id="KW-0808">Transferase</keyword>
<keyword evidence="3" id="KW-0472">Membrane</keyword>
<dbReference type="PANTHER" id="PTHR44516">
    <property type="entry name" value="2-METHYL-6-PHYTYL-1,4-HYDROQUINONE METHYLTRANSFERASE, CHLOROPLASTIC"/>
    <property type="match status" value="1"/>
</dbReference>
<dbReference type="InterPro" id="IPR044649">
    <property type="entry name" value="MPBQ/MSBQ_MT"/>
</dbReference>
<sequence>MAANVGATTRATPRASLFSNTRTSFVPQSPTFFSKTRTPKSLELGSYLDMWKTAVDRERKTVEFQQIAGNLAQTDNDSEMMMKKSEEFEKILEISKEERDRIQRVQVIDRAAAAIAAARDIIREKKSADKDINSHESTGGEMDAQQGAGTQSRSILVSPSESSANGVPGPDFWSWSPPPSIDGNSDNSSDVQKVRKSSDTPLTIPVAMKERSVDFLSIPFESKLLDTNNSSPIPPLQSLAEVEEVQVSESILEMPFKKEEERELGVQFSAHAAEAAHALEKDDELSSYGVTAGGSRCWRETGIEQRPDGVICRWTMIRGVSADQEVEWQEKFWEASDDFGYKELGSEKSGRDATGNVWREFWRESMRQESGLMHLEKTADKWGKNGKGDEWQEKWWEHYGASGQAEKWAHKWCSIDPTTSLEAGHAHVWHERWGEKYDGHGGSTKYTDKWAERCEGDGWAKWGDKWDENFDLNGHGVKAGEAWWEGKQGEQWNRTWGERHNGSGWVHKYGKSSSGEHWDTHAQQDTWYERFPHFGFYHCFENSVQLREVQKPSERDEQILAPRCSLSSSRPASQPRFIQHKKEAFWFYRFLSIVYDHIINPGHWTEDMREEALEPADLYDRRMKVVDVGGGTGFTTLGIVKHVDAKNVTILDQSPHQLAKAKQKEPLKECTIIEGDAEDLPFPTDYADRYVSAGSIEYWPDPQRGIKEAFRVLKIGGKACIIGPVYPTFWLSRFFADAWMLFPKEEEYIEWFKKAGFKDVKLKRIGPKWYRGVRRHGLIMGCSVTGVKPLSGDSPLQLGPKAEEIEKPVNPLVFLMRFILGTLAATYYVLVPIYMWLKDQIVPKGMPI</sequence>
<dbReference type="CDD" id="cd02440">
    <property type="entry name" value="AdoMet_MTases"/>
    <property type="match status" value="1"/>
</dbReference>
<evidence type="ECO:0000259" key="4">
    <source>
        <dbReference type="PROSITE" id="PS51734"/>
    </source>
</evidence>
<dbReference type="InterPro" id="IPR031164">
    <property type="entry name" value="SAM_MPBQ_MSBQ_MT"/>
</dbReference>
<feature type="compositionally biased region" description="Polar residues" evidence="2">
    <location>
        <begin position="182"/>
        <end position="191"/>
    </location>
</feature>
<accession>A0A6N2MNU9</accession>
<evidence type="ECO:0000256" key="1">
    <source>
        <dbReference type="PROSITE-ProRule" id="PRU01069"/>
    </source>
</evidence>
<dbReference type="GO" id="GO:0051741">
    <property type="term" value="F:2-methyl-6-phytyl-1,4-benzoquinone methyltransferase activity"/>
    <property type="evidence" value="ECO:0007669"/>
    <property type="project" value="InterPro"/>
</dbReference>
<dbReference type="AlphaFoldDB" id="A0A6N2MNU9"/>
<feature type="compositionally biased region" description="Polar residues" evidence="2">
    <location>
        <begin position="147"/>
        <end position="165"/>
    </location>
</feature>
<feature type="domain" description="MPBQ/MBSQ family SAM-binding methyltransferase profile" evidence="4">
    <location>
        <begin position="576"/>
        <end position="785"/>
    </location>
</feature>
<dbReference type="InterPro" id="IPR029063">
    <property type="entry name" value="SAM-dependent_MTases_sf"/>
</dbReference>
<feature type="region of interest" description="Disordered" evidence="2">
    <location>
        <begin position="126"/>
        <end position="198"/>
    </location>
</feature>
<dbReference type="InterPro" id="IPR013216">
    <property type="entry name" value="Methyltransf_11"/>
</dbReference>
<gene>
    <name evidence="5" type="ORF">SVIM_LOCUS400403</name>
</gene>
<dbReference type="Pfam" id="PF08241">
    <property type="entry name" value="Methyltransf_11"/>
    <property type="match status" value="1"/>
</dbReference>
<feature type="transmembrane region" description="Helical" evidence="3">
    <location>
        <begin position="814"/>
        <end position="837"/>
    </location>
</feature>
<organism evidence="5">
    <name type="scientific">Salix viminalis</name>
    <name type="common">Common osier</name>
    <name type="synonym">Basket willow</name>
    <dbReference type="NCBI Taxonomy" id="40686"/>
    <lineage>
        <taxon>Eukaryota</taxon>
        <taxon>Viridiplantae</taxon>
        <taxon>Streptophyta</taxon>
        <taxon>Embryophyta</taxon>
        <taxon>Tracheophyta</taxon>
        <taxon>Spermatophyta</taxon>
        <taxon>Magnoliopsida</taxon>
        <taxon>eudicotyledons</taxon>
        <taxon>Gunneridae</taxon>
        <taxon>Pentapetalae</taxon>
        <taxon>rosids</taxon>
        <taxon>fabids</taxon>
        <taxon>Malpighiales</taxon>
        <taxon>Salicaceae</taxon>
        <taxon>Saliceae</taxon>
        <taxon>Salix</taxon>
    </lineage>
</organism>
<proteinExistence type="inferred from homology"/>
<evidence type="ECO:0000256" key="3">
    <source>
        <dbReference type="SAM" id="Phobius"/>
    </source>
</evidence>
<reference evidence="5" key="1">
    <citation type="submission" date="2019-03" db="EMBL/GenBank/DDBJ databases">
        <authorList>
            <person name="Mank J."/>
            <person name="Almeida P."/>
        </authorList>
    </citation>
    <scope>NUCLEOTIDE SEQUENCE</scope>
    <source>
        <strain evidence="5">78183</strain>
    </source>
</reference>
<dbReference type="PROSITE" id="PS51734">
    <property type="entry name" value="SAM_MPBQ_MSBQ_MT"/>
    <property type="match status" value="1"/>
</dbReference>
<protein>
    <recommendedName>
        <fullName evidence="4">MPBQ/MBSQ family SAM-binding methyltransferase profile domain-containing protein</fullName>
    </recommendedName>
</protein>
<feature type="region of interest" description="SAM motif III" evidence="1">
    <location>
        <begin position="711"/>
        <end position="724"/>
    </location>
</feature>
<dbReference type="SUPFAM" id="SSF53335">
    <property type="entry name" value="S-adenosyl-L-methionine-dependent methyltransferases"/>
    <property type="match status" value="1"/>
</dbReference>
<feature type="region of interest" description="SAM motif II" evidence="1">
    <location>
        <begin position="670"/>
        <end position="683"/>
    </location>
</feature>
<evidence type="ECO:0000313" key="5">
    <source>
        <dbReference type="EMBL" id="VFU56039.1"/>
    </source>
</evidence>
<feature type="region of interest" description="SAM motif I" evidence="1">
    <location>
        <begin position="625"/>
        <end position="634"/>
    </location>
</feature>